<accession>A0A318TC79</accession>
<organism evidence="1 2">
    <name type="scientific">Rhodopseudomonas faecalis</name>
    <dbReference type="NCBI Taxonomy" id="99655"/>
    <lineage>
        <taxon>Bacteria</taxon>
        <taxon>Pseudomonadati</taxon>
        <taxon>Pseudomonadota</taxon>
        <taxon>Alphaproteobacteria</taxon>
        <taxon>Hyphomicrobiales</taxon>
        <taxon>Nitrobacteraceae</taxon>
        <taxon>Rhodopseudomonas</taxon>
    </lineage>
</organism>
<reference evidence="1 2" key="1">
    <citation type="submission" date="2018-06" db="EMBL/GenBank/DDBJ databases">
        <title>Genomic Encyclopedia of Archaeal and Bacterial Type Strains, Phase II (KMG-II): from individual species to whole genera.</title>
        <authorList>
            <person name="Goeker M."/>
        </authorList>
    </citation>
    <scope>NUCLEOTIDE SEQUENCE [LARGE SCALE GENOMIC DNA]</scope>
    <source>
        <strain evidence="1 2">JCM 11668</strain>
    </source>
</reference>
<proteinExistence type="predicted"/>
<sequence length="57" mass="6470">MLTNRYINALLTSGFVEELKLQPIAFEECEQAAAAAEQRQRSEQLSLQFTELNLAIK</sequence>
<gene>
    <name evidence="1" type="ORF">BJ122_12232</name>
</gene>
<comment type="caution">
    <text evidence="1">The sequence shown here is derived from an EMBL/GenBank/DDBJ whole genome shotgun (WGS) entry which is preliminary data.</text>
</comment>
<dbReference type="RefSeq" id="WP_161631945.1">
    <property type="nucleotide sequence ID" value="NZ_QJTI01000022.1"/>
</dbReference>
<dbReference type="EMBL" id="QJTI01000022">
    <property type="protein sequence ID" value="PYF01387.1"/>
    <property type="molecule type" value="Genomic_DNA"/>
</dbReference>
<dbReference type="Proteomes" id="UP000248148">
    <property type="component" value="Unassembled WGS sequence"/>
</dbReference>
<dbReference type="AlphaFoldDB" id="A0A318TC79"/>
<name>A0A318TC79_9BRAD</name>
<evidence type="ECO:0000313" key="2">
    <source>
        <dbReference type="Proteomes" id="UP000248148"/>
    </source>
</evidence>
<protein>
    <submittedName>
        <fullName evidence="1">Uncharacterized protein</fullName>
    </submittedName>
</protein>
<keyword evidence="2" id="KW-1185">Reference proteome</keyword>
<evidence type="ECO:0000313" key="1">
    <source>
        <dbReference type="EMBL" id="PYF01387.1"/>
    </source>
</evidence>